<dbReference type="InterPro" id="IPR011990">
    <property type="entry name" value="TPR-like_helical_dom_sf"/>
</dbReference>
<dbReference type="InterPro" id="IPR002885">
    <property type="entry name" value="PPR_rpt"/>
</dbReference>
<name>A0A1D1ZF14_9ARAE</name>
<dbReference type="Gene3D" id="1.25.40.10">
    <property type="entry name" value="Tetratricopeptide repeat domain"/>
    <property type="match status" value="6"/>
</dbReference>
<gene>
    <name evidence="4" type="primary">PCMP-H42_7</name>
    <name evidence="4" type="ORF">g.40023</name>
</gene>
<dbReference type="Pfam" id="PF13041">
    <property type="entry name" value="PPR_2"/>
    <property type="match status" value="4"/>
</dbReference>
<feature type="repeat" description="PPR" evidence="2">
    <location>
        <begin position="99"/>
        <end position="133"/>
    </location>
</feature>
<feature type="repeat" description="PPR" evidence="2">
    <location>
        <begin position="671"/>
        <end position="705"/>
    </location>
</feature>
<feature type="repeat" description="PPR" evidence="2">
    <location>
        <begin position="368"/>
        <end position="402"/>
    </location>
</feature>
<keyword evidence="1" id="KW-0677">Repeat</keyword>
<dbReference type="FunFam" id="1.25.40.10:FF:000196">
    <property type="entry name" value="Pentatricopeptide repeat-containing protein At4g14850"/>
    <property type="match status" value="1"/>
</dbReference>
<evidence type="ECO:0000259" key="3">
    <source>
        <dbReference type="Pfam" id="PF14432"/>
    </source>
</evidence>
<dbReference type="InterPro" id="IPR046848">
    <property type="entry name" value="E_motif"/>
</dbReference>
<feature type="repeat" description="PPR" evidence="2">
    <location>
        <begin position="772"/>
        <end position="806"/>
    </location>
</feature>
<dbReference type="Pfam" id="PF20431">
    <property type="entry name" value="E_motif"/>
    <property type="match status" value="1"/>
</dbReference>
<feature type="repeat" description="PPR" evidence="2">
    <location>
        <begin position="469"/>
        <end position="503"/>
    </location>
</feature>
<dbReference type="FunFam" id="1.25.40.10:FF:000227">
    <property type="entry name" value="Pentatricopeptide repeat-containing protein At3g13880"/>
    <property type="match status" value="1"/>
</dbReference>
<dbReference type="EMBL" id="GDJX01002513">
    <property type="protein sequence ID" value="JAT65423.1"/>
    <property type="molecule type" value="Transcribed_RNA"/>
</dbReference>
<dbReference type="Pfam" id="PF14432">
    <property type="entry name" value="DYW_deaminase"/>
    <property type="match status" value="1"/>
</dbReference>
<dbReference type="FunFam" id="1.25.40.10:FF:000366">
    <property type="entry name" value="Pentatricopeptide (PPR) repeat-containing protein"/>
    <property type="match status" value="1"/>
</dbReference>
<reference evidence="4" key="1">
    <citation type="submission" date="2015-07" db="EMBL/GenBank/DDBJ databases">
        <title>Transcriptome Assembly of Anthurium amnicola.</title>
        <authorList>
            <person name="Suzuki J."/>
        </authorList>
    </citation>
    <scope>NUCLEOTIDE SEQUENCE</scope>
</reference>
<dbReference type="PANTHER" id="PTHR24015">
    <property type="entry name" value="OS07G0578800 PROTEIN-RELATED"/>
    <property type="match status" value="1"/>
</dbReference>
<dbReference type="NCBIfam" id="TIGR00756">
    <property type="entry name" value="PPR"/>
    <property type="match status" value="6"/>
</dbReference>
<organism evidence="4">
    <name type="scientific">Anthurium amnicola</name>
    <dbReference type="NCBI Taxonomy" id="1678845"/>
    <lineage>
        <taxon>Eukaryota</taxon>
        <taxon>Viridiplantae</taxon>
        <taxon>Streptophyta</taxon>
        <taxon>Embryophyta</taxon>
        <taxon>Tracheophyta</taxon>
        <taxon>Spermatophyta</taxon>
        <taxon>Magnoliopsida</taxon>
        <taxon>Liliopsida</taxon>
        <taxon>Araceae</taxon>
        <taxon>Pothoideae</taxon>
        <taxon>Potheae</taxon>
        <taxon>Anthurium</taxon>
    </lineage>
</organism>
<evidence type="ECO:0000256" key="1">
    <source>
        <dbReference type="ARBA" id="ARBA00022737"/>
    </source>
</evidence>
<dbReference type="PANTHER" id="PTHR24015:SF2038">
    <property type="entry name" value="REPEAT-CONTAINING PROTEIN, PUTATIVE-RELATED"/>
    <property type="match status" value="1"/>
</dbReference>
<feature type="repeat" description="PPR" evidence="2">
    <location>
        <begin position="267"/>
        <end position="301"/>
    </location>
</feature>
<dbReference type="Pfam" id="PF01535">
    <property type="entry name" value="PPR"/>
    <property type="match status" value="5"/>
</dbReference>
<dbReference type="GO" id="GO:0009451">
    <property type="term" value="P:RNA modification"/>
    <property type="evidence" value="ECO:0007669"/>
    <property type="project" value="InterPro"/>
</dbReference>
<evidence type="ECO:0000313" key="4">
    <source>
        <dbReference type="EMBL" id="JAT65423.1"/>
    </source>
</evidence>
<dbReference type="InterPro" id="IPR046960">
    <property type="entry name" value="PPR_At4g14850-like_plant"/>
</dbReference>
<feature type="domain" description="DYW" evidence="3">
    <location>
        <begin position="987"/>
        <end position="1079"/>
    </location>
</feature>
<accession>A0A1D1ZF14</accession>
<dbReference type="InterPro" id="IPR032867">
    <property type="entry name" value="DYW_dom"/>
</dbReference>
<dbReference type="FunFam" id="1.25.40.10:FF:000381">
    <property type="entry name" value="Pentatricopeptide repeat-containing protein"/>
    <property type="match status" value="1"/>
</dbReference>
<sequence length="1079" mass="120267">MPSAPPALFLSFSRLSAPHFLLRKPAVPWPPGRRQPKLLKFFAGHGRWPCAASFGHSAACAALGDLSEGDYGGNLSNEIPKRDGLVLLNLMEQRDVVADRNTYASLLDGCLHSGSLVDAQRIHGRVLKLGLDREDILCDRLLDAYSVFGDMGDAVRLFDGMYHRTIASWNGIIVGFLLRRQNQSVLAFFRRMLKECGEMDPTAFSSVLRACSDGNICWHFVQQVHAKIIRCGFSNNPVVGNPLIDMYSKNGYIHSAHLVFDELGSRDSTTWVAMLSGFSQNGLGEEAFFLYYQMHQSGIVPTPYVFSSVLSACTKSELFVQGKQLHAQAFKWGLFTETFVSNALICLYSRCGDMESAGKVFGGMPRRDGVTYNSLISAHAQHGNSNSAVHFFRDMQLSGFKPDSVTIAGLLSACASIGAIQKGMQLHSYTLKSGISSDIIIEGSLLDLYVKCADIETAHKFFDGANKDNVVLWNVMLVAYGQMGDLEESFDLFHRMQVASVKPNQYTYPSVLRTCTAVGAIDLGEQVHSLVVKTGYEHNVYVSSVLIDMYSKCGRLEIARKILETMTDNDVVSWTAMIAGYTQHEFYVEALETFEEMQIRGIQSDNIGLSSAISACTGILAIQQGLQVHAQAFVSGYSKDISIGNALTNFYARCGRLRDAYSAFHAVETKDEISWNGLISGFSQSGLCEEALNVFAVMNRDGVKANLFTFASVISAAANIADVKPGKQIHARMIKTGYDSEIEASNVLITLYSKCGCIEDAKMVFSAMSERNEVSWNAMITGYSQHGHGREALSLFDIMNKEGLKPNHVTFVGVLSACSHVGLVNEGINYFESMSSQHGIVPRPEHYACVVDILGRAGQLDRARGFIEEMPIDPDAMVWRTLLSACRVRKNIEIGEFAARHLLQLEPHDSATYVLLSNIYAVTRRWDCRDRMRQMMKDRGVRKEPGRSWIEVKNSLHAFFVGDRLHPLSNDIYKFLDDLNEKATEVGYKQDRESFLHDIEQEQRDPTIYVHSEKLAVAFGLISLSPQIPIRVIKNLRVCNDCHTWMKFVSRIMGRAIIVRDAYRFHHFKDGDCTCCDYW</sequence>
<protein>
    <submittedName>
        <fullName evidence="4">Pentatricopeptide repeat-containing protein At4g13650</fullName>
    </submittedName>
</protein>
<dbReference type="GO" id="GO:0008270">
    <property type="term" value="F:zinc ion binding"/>
    <property type="evidence" value="ECO:0007669"/>
    <property type="project" value="InterPro"/>
</dbReference>
<dbReference type="PROSITE" id="PS51375">
    <property type="entry name" value="PPR"/>
    <property type="match status" value="7"/>
</dbReference>
<dbReference type="GO" id="GO:0003723">
    <property type="term" value="F:RNA binding"/>
    <property type="evidence" value="ECO:0007669"/>
    <property type="project" value="InterPro"/>
</dbReference>
<dbReference type="FunFam" id="1.25.40.10:FF:000031">
    <property type="entry name" value="Pentatricopeptide repeat-containing protein mitochondrial"/>
    <property type="match status" value="2"/>
</dbReference>
<evidence type="ECO:0000256" key="2">
    <source>
        <dbReference type="PROSITE-ProRule" id="PRU00708"/>
    </source>
</evidence>
<proteinExistence type="predicted"/>
<dbReference type="AlphaFoldDB" id="A0A1D1ZF14"/>
<dbReference type="FunFam" id="1.25.40.10:FF:000073">
    <property type="entry name" value="Pentatricopeptide repeat-containing protein chloroplastic"/>
    <property type="match status" value="1"/>
</dbReference>
<feature type="repeat" description="PPR" evidence="2">
    <location>
        <begin position="570"/>
        <end position="604"/>
    </location>
</feature>